<dbReference type="RefSeq" id="WP_139622834.1">
    <property type="nucleotide sequence ID" value="NZ_VDMP01000023.1"/>
</dbReference>
<feature type="chain" id="PRO_5038460097" description="DUF3558 domain-containing protein" evidence="1">
    <location>
        <begin position="19"/>
        <end position="179"/>
    </location>
</feature>
<dbReference type="Proteomes" id="UP000313231">
    <property type="component" value="Unassembled WGS sequence"/>
</dbReference>
<proteinExistence type="predicted"/>
<gene>
    <name evidence="2" type="ORF">FHP29_10600</name>
</gene>
<evidence type="ECO:0008006" key="4">
    <source>
        <dbReference type="Google" id="ProtNLM"/>
    </source>
</evidence>
<feature type="signal peptide" evidence="1">
    <location>
        <begin position="1"/>
        <end position="18"/>
    </location>
</feature>
<reference evidence="2 3" key="1">
    <citation type="journal article" date="2016" name="Int. J. Syst. Evol. Microbiol.">
        <title>Nocardioides albidus sp. nov., an actinobacterium isolated from garden soil.</title>
        <authorList>
            <person name="Singh H."/>
            <person name="Du J."/>
            <person name="Trinh H."/>
            <person name="Won K."/>
            <person name="Yang J.E."/>
            <person name="Yin C."/>
            <person name="Kook M."/>
            <person name="Yi T.H."/>
        </authorList>
    </citation>
    <scope>NUCLEOTIDE SEQUENCE [LARGE SCALE GENOMIC DNA]</scope>
    <source>
        <strain evidence="2 3">CCTCC AB 2015297</strain>
    </source>
</reference>
<dbReference type="EMBL" id="VDMP01000023">
    <property type="protein sequence ID" value="TNM40488.1"/>
    <property type="molecule type" value="Genomic_DNA"/>
</dbReference>
<comment type="caution">
    <text evidence="2">The sequence shown here is derived from an EMBL/GenBank/DDBJ whole genome shotgun (WGS) entry which is preliminary data.</text>
</comment>
<evidence type="ECO:0000256" key="1">
    <source>
        <dbReference type="SAM" id="SignalP"/>
    </source>
</evidence>
<dbReference type="OrthoDB" id="9998418at2"/>
<dbReference type="AlphaFoldDB" id="A0A5C4VX89"/>
<dbReference type="PROSITE" id="PS51257">
    <property type="entry name" value="PROKAR_LIPOPROTEIN"/>
    <property type="match status" value="1"/>
</dbReference>
<sequence>MRPLVALGPLVLVGVLSACSDPAATVDDGPDDASSTGAMTRETCAALVPDAVFADLGWVPTGSATPDELTCTREATEGQVSVQRRALAYTGPDDRAAAARTAWEQRCDEVGAMVDRAAGIAPEAAASCALVADRGPDSVLVLRTGDDDVLEIRVAPRADTPVERIEAGLRALATAATAS</sequence>
<keyword evidence="3" id="KW-1185">Reference proteome</keyword>
<name>A0A5C4VX89_9ACTN</name>
<organism evidence="2 3">
    <name type="scientific">Nocardioides albidus</name>
    <dbReference type="NCBI Taxonomy" id="1517589"/>
    <lineage>
        <taxon>Bacteria</taxon>
        <taxon>Bacillati</taxon>
        <taxon>Actinomycetota</taxon>
        <taxon>Actinomycetes</taxon>
        <taxon>Propionibacteriales</taxon>
        <taxon>Nocardioidaceae</taxon>
        <taxon>Nocardioides</taxon>
    </lineage>
</organism>
<evidence type="ECO:0000313" key="3">
    <source>
        <dbReference type="Proteomes" id="UP000313231"/>
    </source>
</evidence>
<accession>A0A5C4VX89</accession>
<keyword evidence="1" id="KW-0732">Signal</keyword>
<protein>
    <recommendedName>
        <fullName evidence="4">DUF3558 domain-containing protein</fullName>
    </recommendedName>
</protein>
<evidence type="ECO:0000313" key="2">
    <source>
        <dbReference type="EMBL" id="TNM40488.1"/>
    </source>
</evidence>